<dbReference type="EMBL" id="JZWT02000017">
    <property type="protein sequence ID" value="MFB6490933.1"/>
    <property type="molecule type" value="Genomic_DNA"/>
</dbReference>
<name>A0ACC6V268_9CREN</name>
<protein>
    <submittedName>
        <fullName evidence="1">Uncharacterized protein</fullName>
    </submittedName>
</protein>
<accession>A0ACC6V268</accession>
<organism evidence="1 2">
    <name type="scientific">Thermoproteus sp. AZ2</name>
    <dbReference type="NCBI Taxonomy" id="1609232"/>
    <lineage>
        <taxon>Archaea</taxon>
        <taxon>Thermoproteota</taxon>
        <taxon>Thermoprotei</taxon>
        <taxon>Thermoproteales</taxon>
        <taxon>Thermoproteaceae</taxon>
        <taxon>Thermoproteus</taxon>
    </lineage>
</organism>
<evidence type="ECO:0000313" key="2">
    <source>
        <dbReference type="Proteomes" id="UP000033636"/>
    </source>
</evidence>
<evidence type="ECO:0000313" key="1">
    <source>
        <dbReference type="EMBL" id="MFB6490933.1"/>
    </source>
</evidence>
<proteinExistence type="predicted"/>
<sequence>MKVLAGIFTGYLLTLIFLATLGPLRSSLFASEAGPGIFMPTALSWLIAVAISMGSIAGSAEEVSSRLGSCNASGGCCGRVYWELSRK</sequence>
<comment type="caution">
    <text evidence="1">The sequence shown here is derived from an EMBL/GenBank/DDBJ whole genome shotgun (WGS) entry which is preliminary data.</text>
</comment>
<dbReference type="Proteomes" id="UP000033636">
    <property type="component" value="Unassembled WGS sequence"/>
</dbReference>
<reference evidence="1" key="1">
    <citation type="submission" date="2024-07" db="EMBL/GenBank/DDBJ databases">
        <title>Metagenome and Metagenome-Assembled Genomes of Archaea from a hot spring from the geothermal field of Los Azufres, Mexico.</title>
        <authorList>
            <person name="Marin-Paredes R."/>
            <person name="Martinez-Romero E."/>
            <person name="Servin-Garciduenas L.E."/>
        </authorList>
    </citation>
    <scope>NUCLEOTIDE SEQUENCE</scope>
</reference>
<gene>
    <name evidence="1" type="ORF">TU35_006795</name>
</gene>